<reference evidence="3 4" key="1">
    <citation type="submission" date="2018-09" db="EMBL/GenBank/DDBJ databases">
        <title>Sphingomonas sp. DAC4.</title>
        <authorList>
            <person name="Seo T."/>
        </authorList>
    </citation>
    <scope>NUCLEOTIDE SEQUENCE [LARGE SCALE GENOMIC DNA]</scope>
    <source>
        <strain evidence="3 4">DAC4</strain>
    </source>
</reference>
<dbReference type="EMBL" id="QXTF01000003">
    <property type="protein sequence ID" value="RIX27237.1"/>
    <property type="molecule type" value="Genomic_DNA"/>
</dbReference>
<dbReference type="Gene3D" id="3.10.129.10">
    <property type="entry name" value="Hotdog Thioesterase"/>
    <property type="match status" value="1"/>
</dbReference>
<gene>
    <name evidence="3" type="ORF">D3M59_09255</name>
</gene>
<dbReference type="PANTHER" id="PTHR31793:SF27">
    <property type="entry name" value="NOVEL THIOESTERASE SUPERFAMILY DOMAIN AND SAPOSIN A-TYPE DOMAIN CONTAINING PROTEIN (0610012H03RIK)"/>
    <property type="match status" value="1"/>
</dbReference>
<dbReference type="OrthoDB" id="9801517at2"/>
<sequence>MNNQAFHHPIGIQAEDIDHMGHVNNSVYLKWVQEAVVEFWEKVAPPEAVAKHLWIALSHEIKYRRPTFLDDLVVADVIAERVEGAKAFFTTVIKRGEVVLAEVKSQWCCLDAVTHRPARLARDVAARFLPKD</sequence>
<evidence type="ECO:0000256" key="2">
    <source>
        <dbReference type="ARBA" id="ARBA00022801"/>
    </source>
</evidence>
<evidence type="ECO:0000313" key="4">
    <source>
        <dbReference type="Proteomes" id="UP000285023"/>
    </source>
</evidence>
<dbReference type="RefSeq" id="WP_119533389.1">
    <property type="nucleotide sequence ID" value="NZ_QXTF01000003.1"/>
</dbReference>
<keyword evidence="2" id="KW-0378">Hydrolase</keyword>
<evidence type="ECO:0000256" key="1">
    <source>
        <dbReference type="ARBA" id="ARBA00005953"/>
    </source>
</evidence>
<dbReference type="CDD" id="cd00586">
    <property type="entry name" value="4HBT"/>
    <property type="match status" value="1"/>
</dbReference>
<dbReference type="InterPro" id="IPR029069">
    <property type="entry name" value="HotDog_dom_sf"/>
</dbReference>
<evidence type="ECO:0000313" key="3">
    <source>
        <dbReference type="EMBL" id="RIX27237.1"/>
    </source>
</evidence>
<comment type="similarity">
    <text evidence="1">Belongs to the 4-hydroxybenzoyl-CoA thioesterase family.</text>
</comment>
<dbReference type="Proteomes" id="UP000285023">
    <property type="component" value="Unassembled WGS sequence"/>
</dbReference>
<dbReference type="SUPFAM" id="SSF54637">
    <property type="entry name" value="Thioesterase/thiol ester dehydrase-isomerase"/>
    <property type="match status" value="1"/>
</dbReference>
<dbReference type="PANTHER" id="PTHR31793">
    <property type="entry name" value="4-HYDROXYBENZOYL-COA THIOESTERASE FAMILY MEMBER"/>
    <property type="match status" value="1"/>
</dbReference>
<dbReference type="InterPro" id="IPR050563">
    <property type="entry name" value="4-hydroxybenzoyl-CoA_TE"/>
</dbReference>
<comment type="caution">
    <text evidence="3">The sequence shown here is derived from an EMBL/GenBank/DDBJ whole genome shotgun (WGS) entry which is preliminary data.</text>
</comment>
<organism evidence="3 4">
    <name type="scientific">Sphingomonas edaphi</name>
    <dbReference type="NCBI Taxonomy" id="2315689"/>
    <lineage>
        <taxon>Bacteria</taxon>
        <taxon>Pseudomonadati</taxon>
        <taxon>Pseudomonadota</taxon>
        <taxon>Alphaproteobacteria</taxon>
        <taxon>Sphingomonadales</taxon>
        <taxon>Sphingomonadaceae</taxon>
        <taxon>Sphingomonas</taxon>
    </lineage>
</organism>
<dbReference type="AlphaFoldDB" id="A0A418PY87"/>
<name>A0A418PY87_9SPHN</name>
<dbReference type="GO" id="GO:0047617">
    <property type="term" value="F:fatty acyl-CoA hydrolase activity"/>
    <property type="evidence" value="ECO:0007669"/>
    <property type="project" value="TreeGrafter"/>
</dbReference>
<proteinExistence type="inferred from homology"/>
<accession>A0A418PY87</accession>
<dbReference type="Pfam" id="PF13279">
    <property type="entry name" value="4HBT_2"/>
    <property type="match status" value="1"/>
</dbReference>
<protein>
    <submittedName>
        <fullName evidence="3">Acyl-CoA thioesterase</fullName>
    </submittedName>
</protein>
<keyword evidence="4" id="KW-1185">Reference proteome</keyword>